<evidence type="ECO:0000313" key="1">
    <source>
        <dbReference type="EMBL" id="MCA9302397.1"/>
    </source>
</evidence>
<dbReference type="Proteomes" id="UP000714817">
    <property type="component" value="Unassembled WGS sequence"/>
</dbReference>
<comment type="caution">
    <text evidence="1">The sequence shown here is derived from an EMBL/GenBank/DDBJ whole genome shotgun (WGS) entry which is preliminary data.</text>
</comment>
<dbReference type="InterPro" id="IPR050696">
    <property type="entry name" value="FtsA/MreB"/>
</dbReference>
<dbReference type="PANTHER" id="PTHR32432:SF3">
    <property type="entry name" value="ETHANOLAMINE UTILIZATION PROTEIN EUTJ"/>
    <property type="match status" value="1"/>
</dbReference>
<dbReference type="EMBL" id="JAGQNY010000015">
    <property type="protein sequence ID" value="MCA9302397.1"/>
    <property type="molecule type" value="Genomic_DNA"/>
</dbReference>
<organism evidence="1 2">
    <name type="scientific">candidate division WWE3 bacterium</name>
    <dbReference type="NCBI Taxonomy" id="2053526"/>
    <lineage>
        <taxon>Bacteria</taxon>
        <taxon>Katanobacteria</taxon>
    </lineage>
</organism>
<evidence type="ECO:0000313" key="2">
    <source>
        <dbReference type="Proteomes" id="UP000714817"/>
    </source>
</evidence>
<dbReference type="Gene3D" id="3.30.420.40">
    <property type="match status" value="2"/>
</dbReference>
<proteinExistence type="predicted"/>
<dbReference type="Gene3D" id="3.30.1490.300">
    <property type="match status" value="1"/>
</dbReference>
<gene>
    <name evidence="1" type="primary">pilM</name>
    <name evidence="1" type="ORF">KDA10_03515</name>
</gene>
<dbReference type="NCBIfam" id="TIGR01175">
    <property type="entry name" value="pilM"/>
    <property type="match status" value="1"/>
</dbReference>
<sequence>MPIIGLDLGRHQFRAVELEQQKGFYILKNYGNYEGRMLDLDFRSPDAVANYTNALKEFIRERDFSTSGVIVALPEQEVFIRVISTPKLSQKELNNFIKMNAEEYIPIPMSEVTFDAQIIDSNEVVDKEDSETGKTMSALLVASKNDILKKYVELIKSAGFVPKGIEPETLSIERVLGDTLDRPSACIIVNIGVFSTQIIVSYRGFVRFTRTVSVGGSDLTKAVQKALNLEFNQAEEYKKAYGLDESQVDGKVYNAIKPVFDNILLEINRSKMYYTTHNPSVIINRVILSGGTALMPGTLLYIANKLDVEAELSNPWRTIKISEKLQKDRDNLIKQGPMYSTAVGLALKEV</sequence>
<dbReference type="PANTHER" id="PTHR32432">
    <property type="entry name" value="CELL DIVISION PROTEIN FTSA-RELATED"/>
    <property type="match status" value="1"/>
</dbReference>
<dbReference type="Pfam" id="PF11104">
    <property type="entry name" value="PilM_2"/>
    <property type="match status" value="1"/>
</dbReference>
<name>A0A955E141_UNCKA</name>
<dbReference type="AlphaFoldDB" id="A0A955E141"/>
<dbReference type="CDD" id="cd24049">
    <property type="entry name" value="ASKHA_NBD_PilM"/>
    <property type="match status" value="1"/>
</dbReference>
<dbReference type="PIRSF" id="PIRSF019169">
    <property type="entry name" value="PilM"/>
    <property type="match status" value="1"/>
</dbReference>
<protein>
    <submittedName>
        <fullName evidence="1">Type IV pilus assembly protein PilM</fullName>
    </submittedName>
</protein>
<accession>A0A955E141</accession>
<dbReference type="SUPFAM" id="SSF53067">
    <property type="entry name" value="Actin-like ATPase domain"/>
    <property type="match status" value="2"/>
</dbReference>
<dbReference type="InterPro" id="IPR043129">
    <property type="entry name" value="ATPase_NBD"/>
</dbReference>
<reference evidence="1" key="2">
    <citation type="journal article" date="2021" name="Microbiome">
        <title>Successional dynamics and alternative stable states in a saline activated sludge microbial community over 9 years.</title>
        <authorList>
            <person name="Wang Y."/>
            <person name="Ye J."/>
            <person name="Ju F."/>
            <person name="Liu L."/>
            <person name="Boyd J.A."/>
            <person name="Deng Y."/>
            <person name="Parks D.H."/>
            <person name="Jiang X."/>
            <person name="Yin X."/>
            <person name="Woodcroft B.J."/>
            <person name="Tyson G.W."/>
            <person name="Hugenholtz P."/>
            <person name="Polz M.F."/>
            <person name="Zhang T."/>
        </authorList>
    </citation>
    <scope>NUCLEOTIDE SEQUENCE</scope>
    <source>
        <strain evidence="1">HKST-UBA80</strain>
    </source>
</reference>
<reference evidence="1" key="1">
    <citation type="submission" date="2020-04" db="EMBL/GenBank/DDBJ databases">
        <authorList>
            <person name="Zhang T."/>
        </authorList>
    </citation>
    <scope>NUCLEOTIDE SEQUENCE</scope>
    <source>
        <strain evidence="1">HKST-UBA80</strain>
    </source>
</reference>
<dbReference type="InterPro" id="IPR005883">
    <property type="entry name" value="PilM"/>
</dbReference>